<reference evidence="1" key="1">
    <citation type="journal article" date="2023" name="IMA Fungus">
        <title>Comparative genomic study of the Penicillium genus elucidates a diverse pangenome and 15 lateral gene transfer events.</title>
        <authorList>
            <person name="Petersen C."/>
            <person name="Sorensen T."/>
            <person name="Nielsen M.R."/>
            <person name="Sondergaard T.E."/>
            <person name="Sorensen J.L."/>
            <person name="Fitzpatrick D.A."/>
            <person name="Frisvad J.C."/>
            <person name="Nielsen K.L."/>
        </authorList>
    </citation>
    <scope>NUCLEOTIDE SEQUENCE</scope>
    <source>
        <strain evidence="1">IBT 12815</strain>
    </source>
</reference>
<keyword evidence="2" id="KW-1185">Reference proteome</keyword>
<dbReference type="GeneID" id="81588969"/>
<dbReference type="EMBL" id="JAQJAE010000004">
    <property type="protein sequence ID" value="KAJ5597588.1"/>
    <property type="molecule type" value="Genomic_DNA"/>
</dbReference>
<evidence type="ECO:0000313" key="1">
    <source>
        <dbReference type="EMBL" id="KAJ5597588.1"/>
    </source>
</evidence>
<gene>
    <name evidence="1" type="ORF">N7537_007672</name>
</gene>
<dbReference type="AlphaFoldDB" id="A0AAD6H0W0"/>
<comment type="caution">
    <text evidence="1">The sequence shown here is derived from an EMBL/GenBank/DDBJ whole genome shotgun (WGS) entry which is preliminary data.</text>
</comment>
<reference evidence="1" key="2">
    <citation type="submission" date="2023-01" db="EMBL/GenBank/DDBJ databases">
        <authorList>
            <person name="Petersen C."/>
        </authorList>
    </citation>
    <scope>NUCLEOTIDE SEQUENCE</scope>
    <source>
        <strain evidence="1">IBT 12815</strain>
    </source>
</reference>
<evidence type="ECO:0000313" key="2">
    <source>
        <dbReference type="Proteomes" id="UP001213799"/>
    </source>
</evidence>
<organism evidence="1 2">
    <name type="scientific">Penicillium hordei</name>
    <dbReference type="NCBI Taxonomy" id="40994"/>
    <lineage>
        <taxon>Eukaryota</taxon>
        <taxon>Fungi</taxon>
        <taxon>Dikarya</taxon>
        <taxon>Ascomycota</taxon>
        <taxon>Pezizomycotina</taxon>
        <taxon>Eurotiomycetes</taxon>
        <taxon>Eurotiomycetidae</taxon>
        <taxon>Eurotiales</taxon>
        <taxon>Aspergillaceae</taxon>
        <taxon>Penicillium</taxon>
    </lineage>
</organism>
<accession>A0AAD6H0W0</accession>
<sequence>MTLFAAVNPISAYVLTIADWTLSVYGDTSPSSVIESLFKALFKANTDVVAGMPVAAVIDWHKTESISKPRSARLTNDIDAHVD</sequence>
<protein>
    <submittedName>
        <fullName evidence="1">Uncharacterized protein</fullName>
    </submittedName>
</protein>
<dbReference type="Proteomes" id="UP001213799">
    <property type="component" value="Unassembled WGS sequence"/>
</dbReference>
<name>A0AAD6H0W0_9EURO</name>
<dbReference type="RefSeq" id="XP_056750803.1">
    <property type="nucleotide sequence ID" value="XM_056898727.1"/>
</dbReference>
<proteinExistence type="predicted"/>